<name>A0A060CPC4_9GAMM</name>
<dbReference type="AlphaFoldDB" id="A0A060CPC4"/>
<protein>
    <submittedName>
        <fullName evidence="1">CAZy families GH32 protein</fullName>
    </submittedName>
</protein>
<dbReference type="EMBL" id="KF127691">
    <property type="protein sequence ID" value="AIA95050.1"/>
    <property type="molecule type" value="Genomic_DNA"/>
</dbReference>
<evidence type="ECO:0000313" key="1">
    <source>
        <dbReference type="EMBL" id="AIA95050.1"/>
    </source>
</evidence>
<dbReference type="Gene3D" id="2.115.10.20">
    <property type="entry name" value="Glycosyl hydrolase domain, family 43"/>
    <property type="match status" value="1"/>
</dbReference>
<sequence length="66" mass="7043">MLVVGIGAADQHGALLPSILWGIFDGSTFTNANTPETVLWFDWGADFYAAQSWDSAPMDAASSRHG</sequence>
<accession>A0A060CPC4</accession>
<dbReference type="InterPro" id="IPR023296">
    <property type="entry name" value="Glyco_hydro_beta-prop_sf"/>
</dbReference>
<reference evidence="1" key="1">
    <citation type="journal article" date="2013" name="Environ. Microbiol.">
        <title>Seasonally variable intestinal metagenomes of the red palm weevil (Rhynchophorus ferrugineus).</title>
        <authorList>
            <person name="Jia S."/>
            <person name="Zhang X."/>
            <person name="Zhang G."/>
            <person name="Yin A."/>
            <person name="Zhang S."/>
            <person name="Li F."/>
            <person name="Wang L."/>
            <person name="Zhao D."/>
            <person name="Yun Q."/>
            <person name="Tala"/>
            <person name="Wang J."/>
            <person name="Sun G."/>
            <person name="Baabdullah M."/>
            <person name="Yu X."/>
            <person name="Hu S."/>
            <person name="Al-Mssallem I.S."/>
            <person name="Yu J."/>
        </authorList>
    </citation>
    <scope>NUCLEOTIDE SEQUENCE</scope>
</reference>
<organism evidence="1">
    <name type="scientific">uncultured Tolumonas sp</name>
    <dbReference type="NCBI Taxonomy" id="263765"/>
    <lineage>
        <taxon>Bacteria</taxon>
        <taxon>Pseudomonadati</taxon>
        <taxon>Pseudomonadota</taxon>
        <taxon>Gammaproteobacteria</taxon>
        <taxon>Aeromonadales</taxon>
        <taxon>Aeromonadaceae</taxon>
        <taxon>Tolumonas</taxon>
        <taxon>environmental samples</taxon>
    </lineage>
</organism>
<proteinExistence type="predicted"/>